<proteinExistence type="predicted"/>
<dbReference type="EMBL" id="QPJU01000002">
    <property type="protein sequence ID" value="RCX10688.1"/>
    <property type="molecule type" value="Genomic_DNA"/>
</dbReference>
<reference evidence="2 3" key="1">
    <citation type="submission" date="2018-07" db="EMBL/GenBank/DDBJ databases">
        <title>Genomic Encyclopedia of Type Strains, Phase IV (KMG-IV): sequencing the most valuable type-strain genomes for metagenomic binning, comparative biology and taxonomic classification.</title>
        <authorList>
            <person name="Goeker M."/>
        </authorList>
    </citation>
    <scope>NUCLEOTIDE SEQUENCE [LARGE SCALE GENOMIC DNA]</scope>
    <source>
        <strain evidence="2 3">DSM 100911</strain>
    </source>
</reference>
<keyword evidence="3" id="KW-1185">Reference proteome</keyword>
<accession>A0A369AQS2</accession>
<gene>
    <name evidence="2" type="ORF">DFR45_10289</name>
</gene>
<dbReference type="RefSeq" id="WP_114482288.1">
    <property type="nucleotide sequence ID" value="NZ_QPJU01000002.1"/>
</dbReference>
<dbReference type="Pfam" id="PF03886">
    <property type="entry name" value="ABC_trans_aux"/>
    <property type="match status" value="1"/>
</dbReference>
<dbReference type="InterPro" id="IPR005586">
    <property type="entry name" value="ABC_trans_aux"/>
</dbReference>
<dbReference type="AlphaFoldDB" id="A0A369AQS2"/>
<protein>
    <submittedName>
        <fullName evidence="2">Cholesterol transport system auxiliary component</fullName>
    </submittedName>
</protein>
<dbReference type="PROSITE" id="PS51257">
    <property type="entry name" value="PROKAR_LIPOPROTEIN"/>
    <property type="match status" value="1"/>
</dbReference>
<comment type="caution">
    <text evidence="2">The sequence shown here is derived from an EMBL/GenBank/DDBJ whole genome shotgun (WGS) entry which is preliminary data.</text>
</comment>
<dbReference type="Proteomes" id="UP000252174">
    <property type="component" value="Unassembled WGS sequence"/>
</dbReference>
<organism evidence="2 3">
    <name type="scientific">Extensimonas vulgaris</name>
    <dbReference type="NCBI Taxonomy" id="1031594"/>
    <lineage>
        <taxon>Bacteria</taxon>
        <taxon>Pseudomonadati</taxon>
        <taxon>Pseudomonadota</taxon>
        <taxon>Betaproteobacteria</taxon>
        <taxon>Burkholderiales</taxon>
        <taxon>Comamonadaceae</taxon>
        <taxon>Extensimonas</taxon>
    </lineage>
</organism>
<dbReference type="SUPFAM" id="SSF159594">
    <property type="entry name" value="XCC0632-like"/>
    <property type="match status" value="1"/>
</dbReference>
<sequence>MRNTIDSVVACARQWGATGLFHAFFLGTALTACTGLPAPAQRPLMYDFGPAAPAAAPSAAPAIARAPASAPGAAPALPALALAEVQAGGLTDGSSAVLYRLAYANAQQLRPYTLARWSQPPAQLVQQRLRAELGRHRALLDANDAAALSDPRPAVLRVELEEFSQVFQTPSDSVGLLRLRATLVEPRPQGVKLLGQRVFSIERPARSPDAAGGTQALAEATQQAAQELDAWLRQWGR</sequence>
<dbReference type="OrthoDB" id="5568302at2"/>
<dbReference type="Gene3D" id="3.40.50.10610">
    <property type="entry name" value="ABC-type transport auxiliary lipoprotein component"/>
    <property type="match status" value="1"/>
</dbReference>
<name>A0A369AQS2_9BURK</name>
<evidence type="ECO:0000313" key="3">
    <source>
        <dbReference type="Proteomes" id="UP000252174"/>
    </source>
</evidence>
<evidence type="ECO:0000259" key="1">
    <source>
        <dbReference type="Pfam" id="PF03886"/>
    </source>
</evidence>
<feature type="domain" description="ABC-type transport auxiliary lipoprotein component" evidence="1">
    <location>
        <begin position="65"/>
        <end position="227"/>
    </location>
</feature>
<evidence type="ECO:0000313" key="2">
    <source>
        <dbReference type="EMBL" id="RCX10688.1"/>
    </source>
</evidence>